<dbReference type="GO" id="GO:0006198">
    <property type="term" value="P:cAMP catabolic process"/>
    <property type="evidence" value="ECO:0007669"/>
    <property type="project" value="InterPro"/>
</dbReference>
<dbReference type="InterPro" id="IPR036866">
    <property type="entry name" value="RibonucZ/Hydroxyglut_hydro"/>
</dbReference>
<dbReference type="RefSeq" id="WP_091458367.1">
    <property type="nucleotide sequence ID" value="NZ_FOGD01000010.1"/>
</dbReference>
<name>A0A1H9QCH7_9BURK</name>
<reference evidence="2 3" key="1">
    <citation type="submission" date="2016-10" db="EMBL/GenBank/DDBJ databases">
        <authorList>
            <person name="de Groot N.N."/>
        </authorList>
    </citation>
    <scope>NUCLEOTIDE SEQUENCE [LARGE SCALE GENOMIC DNA]</scope>
    <source>
        <strain evidence="2 3">ATCC 35958</strain>
    </source>
</reference>
<evidence type="ECO:0000313" key="2">
    <source>
        <dbReference type="EMBL" id="SER58128.1"/>
    </source>
</evidence>
<protein>
    <submittedName>
        <fullName evidence="2">Beta-lactamase superfamily domain-containing protein</fullName>
    </submittedName>
</protein>
<evidence type="ECO:0000313" key="3">
    <source>
        <dbReference type="Proteomes" id="UP000199766"/>
    </source>
</evidence>
<accession>A0A1H9QCH7</accession>
<dbReference type="SMART" id="SM00849">
    <property type="entry name" value="Lactamase_B"/>
    <property type="match status" value="1"/>
</dbReference>
<dbReference type="PANTHER" id="PTHR28283">
    <property type="entry name" value="3',5'-CYCLIC-NUCLEOTIDE PHOSPHODIESTERASE 1"/>
    <property type="match status" value="1"/>
</dbReference>
<dbReference type="OrthoDB" id="9803916at2"/>
<proteinExistence type="predicted"/>
<dbReference type="InterPro" id="IPR000396">
    <property type="entry name" value="Pdiesterase2"/>
</dbReference>
<evidence type="ECO:0000259" key="1">
    <source>
        <dbReference type="SMART" id="SM00849"/>
    </source>
</evidence>
<dbReference type="Gene3D" id="3.60.15.10">
    <property type="entry name" value="Ribonuclease Z/Hydroxyacylglutathione hydrolase-like"/>
    <property type="match status" value="1"/>
</dbReference>
<dbReference type="InterPro" id="IPR001279">
    <property type="entry name" value="Metallo-B-lactamas"/>
</dbReference>
<dbReference type="Proteomes" id="UP000199766">
    <property type="component" value="Unassembled WGS sequence"/>
</dbReference>
<dbReference type="GO" id="GO:0004115">
    <property type="term" value="F:3',5'-cyclic-AMP phosphodiesterase activity"/>
    <property type="evidence" value="ECO:0007669"/>
    <property type="project" value="InterPro"/>
</dbReference>
<dbReference type="CDD" id="cd07735">
    <property type="entry name" value="class_II_PDE_MBL-fold"/>
    <property type="match status" value="1"/>
</dbReference>
<dbReference type="AlphaFoldDB" id="A0A1H9QCH7"/>
<feature type="domain" description="Metallo-beta-lactamase" evidence="1">
    <location>
        <begin position="17"/>
        <end position="197"/>
    </location>
</feature>
<dbReference type="GO" id="GO:1902660">
    <property type="term" value="P:negative regulation of glucose mediated signaling pathway"/>
    <property type="evidence" value="ECO:0007669"/>
    <property type="project" value="TreeGrafter"/>
</dbReference>
<gene>
    <name evidence="2" type="ORF">SAMN02982919_02625</name>
</gene>
<dbReference type="GO" id="GO:0047555">
    <property type="term" value="F:3',5'-cyclic-GMP phosphodiesterase activity"/>
    <property type="evidence" value="ECO:0007669"/>
    <property type="project" value="TreeGrafter"/>
</dbReference>
<dbReference type="EMBL" id="FOGD01000010">
    <property type="protein sequence ID" value="SER58128.1"/>
    <property type="molecule type" value="Genomic_DNA"/>
</dbReference>
<dbReference type="PRINTS" id="PR00388">
    <property type="entry name" value="PDIESTERASE2"/>
</dbReference>
<dbReference type="Pfam" id="PF12706">
    <property type="entry name" value="Lactamase_B_2"/>
    <property type="match status" value="1"/>
</dbReference>
<keyword evidence="3" id="KW-1185">Reference proteome</keyword>
<dbReference type="SUPFAM" id="SSF56281">
    <property type="entry name" value="Metallo-hydrolase/oxidoreductase"/>
    <property type="match status" value="1"/>
</dbReference>
<organism evidence="2 3">
    <name type="scientific">Giesbergeria anulus</name>
    <dbReference type="NCBI Taxonomy" id="180197"/>
    <lineage>
        <taxon>Bacteria</taxon>
        <taxon>Pseudomonadati</taxon>
        <taxon>Pseudomonadota</taxon>
        <taxon>Betaproteobacteria</taxon>
        <taxon>Burkholderiales</taxon>
        <taxon>Comamonadaceae</taxon>
        <taxon>Giesbergeria</taxon>
    </lineage>
</organism>
<dbReference type="PANTHER" id="PTHR28283:SF1">
    <property type="entry name" value="3',5'-CYCLIC-NUCLEOTIDE PHOSPHODIESTERASE 1"/>
    <property type="match status" value="1"/>
</dbReference>
<sequence length="259" mass="28480">MKIRVLGCSGAIAQHARTTSFLLDEHILIDAGTGVGDLPLGEMVRIDHVLLTHSHLDHIAALPLMLDAVAGLRSQPLRVHALPATIAALRNHIFNGVIWPDFSVIPSPEQPMVQFHPIEVGQVLTLSGQRIEVLPAHHTVPAVGFAVATPKGYWVFTGDTERNPPFWQRLRQLPLAMLVIELTFSQRASALAQISAHLCPQVLAQELAHLQAPLQPGWRLGLTHTKPLEQALLRAEVQALGLAEQYPLFWLEAGQTFEF</sequence>
<dbReference type="STRING" id="180197.SAMN02982919_02625"/>